<keyword evidence="3" id="KW-1185">Reference proteome</keyword>
<evidence type="ECO:0000313" key="3">
    <source>
        <dbReference type="Proteomes" id="UP000703674"/>
    </source>
</evidence>
<dbReference type="EMBL" id="JAAVJR010000002">
    <property type="protein sequence ID" value="NJW52359.1"/>
    <property type="molecule type" value="Genomic_DNA"/>
</dbReference>
<evidence type="ECO:0008006" key="4">
    <source>
        <dbReference type="Google" id="ProtNLM"/>
    </source>
</evidence>
<evidence type="ECO:0000313" key="2">
    <source>
        <dbReference type="EMBL" id="NJW52359.1"/>
    </source>
</evidence>
<sequence>MQKIKIILAGLFLFMALPLAAQETFIINKDTLQLQREVKGTLSLLWAEEGHEYRYFIQKADRLVELRNLDGNEEYKEQLAEFTQDAKVSTRDVQFLLYSLRHFTNTYNALVDQEYVYNEATDNIQQKIALFTGLSNNIYTENPDNVLAPIVGLEYEFYDPNLAPRHSAFLQLRQSFKQDDYRYSSTQLSINYRFKAFYFDHFDIHVNARVATLYYSEDTFPITNDSGEVIAVKDESGFTFAAPFSFGIGTDIQVTPNSFISFGYNDIVAIVWETNGKFPLDFTVGYKYSL</sequence>
<name>A0ABX1CZL4_9FLAO</name>
<feature type="signal peptide" evidence="1">
    <location>
        <begin position="1"/>
        <end position="21"/>
    </location>
</feature>
<evidence type="ECO:0000256" key="1">
    <source>
        <dbReference type="SAM" id="SignalP"/>
    </source>
</evidence>
<comment type="caution">
    <text evidence="2">The sequence shown here is derived from an EMBL/GenBank/DDBJ whole genome shotgun (WGS) entry which is preliminary data.</text>
</comment>
<organism evidence="2 3">
    <name type="scientific">Salinimicrobium oceani</name>
    <dbReference type="NCBI Taxonomy" id="2722702"/>
    <lineage>
        <taxon>Bacteria</taxon>
        <taxon>Pseudomonadati</taxon>
        <taxon>Bacteroidota</taxon>
        <taxon>Flavobacteriia</taxon>
        <taxon>Flavobacteriales</taxon>
        <taxon>Flavobacteriaceae</taxon>
        <taxon>Salinimicrobium</taxon>
    </lineage>
</organism>
<dbReference type="Proteomes" id="UP000703674">
    <property type="component" value="Unassembled WGS sequence"/>
</dbReference>
<dbReference type="RefSeq" id="WP_168137460.1">
    <property type="nucleotide sequence ID" value="NZ_JAAVJR010000002.1"/>
</dbReference>
<proteinExistence type="predicted"/>
<protein>
    <recommendedName>
        <fullName evidence="4">MetA-pathway of phenol degradation</fullName>
    </recommendedName>
</protein>
<feature type="chain" id="PRO_5045775101" description="MetA-pathway of phenol degradation" evidence="1">
    <location>
        <begin position="22"/>
        <end position="290"/>
    </location>
</feature>
<gene>
    <name evidence="2" type="ORF">HC175_05460</name>
</gene>
<reference evidence="2 3" key="1">
    <citation type="submission" date="2020-03" db="EMBL/GenBank/DDBJ databases">
        <title>Salinimicrobium sp. nov, isolated from SCS.</title>
        <authorList>
            <person name="Cao W.R."/>
        </authorList>
    </citation>
    <scope>NUCLEOTIDE SEQUENCE [LARGE SCALE GENOMIC DNA]</scope>
    <source>
        <strain evidence="3">J15B91</strain>
    </source>
</reference>
<accession>A0ABX1CZL4</accession>
<keyword evidence="1" id="KW-0732">Signal</keyword>